<organism evidence="2 3">
    <name type="scientific">Pristionchus mayeri</name>
    <dbReference type="NCBI Taxonomy" id="1317129"/>
    <lineage>
        <taxon>Eukaryota</taxon>
        <taxon>Metazoa</taxon>
        <taxon>Ecdysozoa</taxon>
        <taxon>Nematoda</taxon>
        <taxon>Chromadorea</taxon>
        <taxon>Rhabditida</taxon>
        <taxon>Rhabditina</taxon>
        <taxon>Diplogasteromorpha</taxon>
        <taxon>Diplogasteroidea</taxon>
        <taxon>Neodiplogasteridae</taxon>
        <taxon>Pristionchus</taxon>
    </lineage>
</organism>
<evidence type="ECO:0000313" key="3">
    <source>
        <dbReference type="Proteomes" id="UP001328107"/>
    </source>
</evidence>
<proteinExistence type="predicted"/>
<feature type="non-terminal residue" evidence="2">
    <location>
        <position position="1"/>
    </location>
</feature>
<dbReference type="EMBL" id="BTRK01000004">
    <property type="protein sequence ID" value="GMR46352.1"/>
    <property type="molecule type" value="Genomic_DNA"/>
</dbReference>
<accession>A0AAN5CKY1</accession>
<comment type="caution">
    <text evidence="2">The sequence shown here is derived from an EMBL/GenBank/DDBJ whole genome shotgun (WGS) entry which is preliminary data.</text>
</comment>
<evidence type="ECO:0000256" key="1">
    <source>
        <dbReference type="SAM" id="Phobius"/>
    </source>
</evidence>
<reference evidence="3" key="1">
    <citation type="submission" date="2022-10" db="EMBL/GenBank/DDBJ databases">
        <title>Genome assembly of Pristionchus species.</title>
        <authorList>
            <person name="Yoshida K."/>
            <person name="Sommer R.J."/>
        </authorList>
    </citation>
    <scope>NUCLEOTIDE SEQUENCE [LARGE SCALE GENOMIC DNA]</scope>
    <source>
        <strain evidence="3">RS5460</strain>
    </source>
</reference>
<name>A0AAN5CKY1_9BILA</name>
<keyword evidence="3" id="KW-1185">Reference proteome</keyword>
<gene>
    <name evidence="2" type="ORF">PMAYCL1PPCAC_16547</name>
</gene>
<sequence>LQETMELASLSFASSTLFPTPLSAFLDAQHWVWLTFGSKLFDPISVLVEPVWTTSLFSRHLSTIVSTFFVIFTMVFVFIHIIALVYARHKLHEPIRVLSEYVGVSIIKPL</sequence>
<feature type="non-terminal residue" evidence="2">
    <location>
        <position position="110"/>
    </location>
</feature>
<dbReference type="Proteomes" id="UP001328107">
    <property type="component" value="Unassembled WGS sequence"/>
</dbReference>
<evidence type="ECO:0000313" key="2">
    <source>
        <dbReference type="EMBL" id="GMR46352.1"/>
    </source>
</evidence>
<keyword evidence="1" id="KW-0472">Membrane</keyword>
<feature type="transmembrane region" description="Helical" evidence="1">
    <location>
        <begin position="64"/>
        <end position="87"/>
    </location>
</feature>
<keyword evidence="1" id="KW-1133">Transmembrane helix</keyword>
<dbReference type="AlphaFoldDB" id="A0AAN5CKY1"/>
<protein>
    <submittedName>
        <fullName evidence="2">Uncharacterized protein</fullName>
    </submittedName>
</protein>
<keyword evidence="1" id="KW-0812">Transmembrane</keyword>